<proteinExistence type="inferred from homology"/>
<evidence type="ECO:0000256" key="1">
    <source>
        <dbReference type="ARBA" id="ARBA00006206"/>
    </source>
</evidence>
<evidence type="ECO:0000256" key="4">
    <source>
        <dbReference type="SAM" id="SignalP"/>
    </source>
</evidence>
<dbReference type="PANTHER" id="PTHR10091:SF6">
    <property type="entry name" value="1-EPIMERASE, PUTATIVE (AFU_ORTHOLOGUE AFUA_3G13240)-RELATED"/>
    <property type="match status" value="1"/>
</dbReference>
<evidence type="ECO:0000313" key="5">
    <source>
        <dbReference type="EMBL" id="KRZ99134.1"/>
    </source>
</evidence>
<dbReference type="GeneID" id="26842117"/>
<reference evidence="5 6" key="1">
    <citation type="submission" date="2015-11" db="EMBL/GenBank/DDBJ databases">
        <title>The genome of Debaryomyces fabryi.</title>
        <authorList>
            <person name="Tafer H."/>
            <person name="Lopandic K."/>
        </authorList>
    </citation>
    <scope>NUCLEOTIDE SEQUENCE [LARGE SCALE GENOMIC DNA]</scope>
    <source>
        <strain evidence="5 6">CBS 789</strain>
    </source>
</reference>
<dbReference type="InterPro" id="IPR011013">
    <property type="entry name" value="Gal_mutarotase_sf_dom"/>
</dbReference>
<dbReference type="RefSeq" id="XP_015465237.1">
    <property type="nucleotide sequence ID" value="XM_015613937.1"/>
</dbReference>
<evidence type="ECO:0000256" key="3">
    <source>
        <dbReference type="ARBA" id="ARBA00023277"/>
    </source>
</evidence>
<dbReference type="GO" id="GO:0033499">
    <property type="term" value="P:galactose catabolic process via UDP-galactose, Leloir pathway"/>
    <property type="evidence" value="ECO:0007669"/>
    <property type="project" value="TreeGrafter"/>
</dbReference>
<name>A0A0V1PT01_9ASCO</name>
<keyword evidence="3" id="KW-0119">Carbohydrate metabolism</keyword>
<sequence length="407" mass="45499">MKLLRVIITLFSITLANASSFNGSDILANDNAGKNMSNSVNPHVAFYSIKADEIRATFIPYGARLTHLLVKDRKGNPQDVIVGYDKGDAYINDTETVHSYFDAVVGRYANRIKKGTFEIDDETYHVPKNENNGTNTLHGGNIGYDQRNWTVISYNESSITFMLEDVGYEDFPGNVITYATYSVKANKKPSTLTTRLVSIPLDGATPIMLSNHIYWNLNAFTDARDPTVLNDILSMPYSNRYIKTDKYLVPVGDISLVQYREGTDFTTPIDLGTNIKEADGVCGPKCTGLDTAFILDRPRYSNPESTDLVILKLQSNKTGIKMEMKTNQQSLQIYSCDGQDGTIPVKRSQQHGNGTTYLEQYGCVVIEPQQWIDGINNLQWGQNEFQVYGVDTQPAVNFALYEFSSIE</sequence>
<dbReference type="Pfam" id="PF01263">
    <property type="entry name" value="Aldose_epim"/>
    <property type="match status" value="1"/>
</dbReference>
<evidence type="ECO:0000313" key="6">
    <source>
        <dbReference type="Proteomes" id="UP000054251"/>
    </source>
</evidence>
<dbReference type="OrthoDB" id="9402762at2759"/>
<dbReference type="GO" id="GO:0030246">
    <property type="term" value="F:carbohydrate binding"/>
    <property type="evidence" value="ECO:0007669"/>
    <property type="project" value="InterPro"/>
</dbReference>
<keyword evidence="6" id="KW-1185">Reference proteome</keyword>
<dbReference type="SUPFAM" id="SSF74650">
    <property type="entry name" value="Galactose mutarotase-like"/>
    <property type="match status" value="1"/>
</dbReference>
<accession>A0A0V1PT01</accession>
<evidence type="ECO:0008006" key="7">
    <source>
        <dbReference type="Google" id="ProtNLM"/>
    </source>
</evidence>
<protein>
    <recommendedName>
        <fullName evidence="7">Aldose 1-epimerase</fullName>
    </recommendedName>
</protein>
<feature type="signal peptide" evidence="4">
    <location>
        <begin position="1"/>
        <end position="18"/>
    </location>
</feature>
<dbReference type="GO" id="GO:0004034">
    <property type="term" value="F:aldose 1-epimerase activity"/>
    <property type="evidence" value="ECO:0007669"/>
    <property type="project" value="TreeGrafter"/>
</dbReference>
<evidence type="ECO:0000256" key="2">
    <source>
        <dbReference type="ARBA" id="ARBA00023235"/>
    </source>
</evidence>
<keyword evidence="4" id="KW-0732">Signal</keyword>
<keyword evidence="2" id="KW-0413">Isomerase</keyword>
<dbReference type="EMBL" id="LMYN01000171">
    <property type="protein sequence ID" value="KRZ99134.1"/>
    <property type="molecule type" value="Genomic_DNA"/>
</dbReference>
<dbReference type="InterPro" id="IPR047215">
    <property type="entry name" value="Galactose_mutarotase-like"/>
</dbReference>
<comment type="similarity">
    <text evidence="1">Belongs to the aldose epimerase family.</text>
</comment>
<dbReference type="PANTHER" id="PTHR10091">
    <property type="entry name" value="ALDOSE-1-EPIMERASE"/>
    <property type="match status" value="1"/>
</dbReference>
<dbReference type="InterPro" id="IPR008183">
    <property type="entry name" value="Aldose_1/G6P_1-epimerase"/>
</dbReference>
<dbReference type="AlphaFoldDB" id="A0A0V1PT01"/>
<comment type="caution">
    <text evidence="5">The sequence shown here is derived from an EMBL/GenBank/DDBJ whole genome shotgun (WGS) entry which is preliminary data.</text>
</comment>
<feature type="chain" id="PRO_5006884471" description="Aldose 1-epimerase" evidence="4">
    <location>
        <begin position="19"/>
        <end position="407"/>
    </location>
</feature>
<dbReference type="Proteomes" id="UP000054251">
    <property type="component" value="Unassembled WGS sequence"/>
</dbReference>
<gene>
    <name evidence="5" type="ORF">AC631_05108</name>
</gene>
<dbReference type="InterPro" id="IPR014718">
    <property type="entry name" value="GH-type_carb-bd"/>
</dbReference>
<organism evidence="5 6">
    <name type="scientific">Debaryomyces fabryi</name>
    <dbReference type="NCBI Taxonomy" id="58627"/>
    <lineage>
        <taxon>Eukaryota</taxon>
        <taxon>Fungi</taxon>
        <taxon>Dikarya</taxon>
        <taxon>Ascomycota</taxon>
        <taxon>Saccharomycotina</taxon>
        <taxon>Pichiomycetes</taxon>
        <taxon>Debaryomycetaceae</taxon>
        <taxon>Debaryomyces</taxon>
    </lineage>
</organism>
<dbReference type="Gene3D" id="2.70.98.10">
    <property type="match status" value="1"/>
</dbReference>
<dbReference type="GO" id="GO:0006006">
    <property type="term" value="P:glucose metabolic process"/>
    <property type="evidence" value="ECO:0007669"/>
    <property type="project" value="TreeGrafter"/>
</dbReference>
<dbReference type="CDD" id="cd09019">
    <property type="entry name" value="galactose_mutarotase_like"/>
    <property type="match status" value="1"/>
</dbReference>